<proteinExistence type="inferred from homology"/>
<dbReference type="InterPro" id="IPR050319">
    <property type="entry name" value="ABC_transp_ATP-bind"/>
</dbReference>
<evidence type="ECO:0000256" key="1">
    <source>
        <dbReference type="ARBA" id="ARBA00005417"/>
    </source>
</evidence>
<evidence type="ECO:0000313" key="7">
    <source>
        <dbReference type="Proteomes" id="UP001181622"/>
    </source>
</evidence>
<comment type="similarity">
    <text evidence="1">Belongs to the ABC transporter superfamily.</text>
</comment>
<dbReference type="GO" id="GO:0005524">
    <property type="term" value="F:ATP binding"/>
    <property type="evidence" value="ECO:0007669"/>
    <property type="project" value="UniProtKB-KW"/>
</dbReference>
<keyword evidence="4 6" id="KW-0067">ATP-binding</keyword>
<evidence type="ECO:0000313" key="6">
    <source>
        <dbReference type="EMBL" id="MDR4307972.1"/>
    </source>
</evidence>
<dbReference type="RefSeq" id="WP_309393327.1">
    <property type="nucleotide sequence ID" value="NZ_JADBEO010000037.1"/>
</dbReference>
<protein>
    <submittedName>
        <fullName evidence="6">ABC transporter ATP-binding protein</fullName>
    </submittedName>
</protein>
<dbReference type="Gene3D" id="3.40.50.300">
    <property type="entry name" value="P-loop containing nucleotide triphosphate hydrolases"/>
    <property type="match status" value="1"/>
</dbReference>
<dbReference type="PROSITE" id="PS00211">
    <property type="entry name" value="ABC_TRANSPORTER_1"/>
    <property type="match status" value="1"/>
</dbReference>
<dbReference type="SMART" id="SM00382">
    <property type="entry name" value="AAA"/>
    <property type="match status" value="1"/>
</dbReference>
<accession>A0ABU1DIN9</accession>
<dbReference type="CDD" id="cd03257">
    <property type="entry name" value="ABC_NikE_OppD_transporters"/>
    <property type="match status" value="1"/>
</dbReference>
<keyword evidence="3" id="KW-0547">Nucleotide-binding</keyword>
<dbReference type="EMBL" id="JADBEO010000037">
    <property type="protein sequence ID" value="MDR4307972.1"/>
    <property type="molecule type" value="Genomic_DNA"/>
</dbReference>
<sequence>MAAPETVLEASGLTKRFGGGFFARRDPLTAVDAVSLNVRRGETLGIVGESGSGKSTLARMLVGLIRPTSGAIALDGRDVDPASAAGRAALRRRAQFVFQDSASAFNPRRTIGASLSAPLIGLTRMTAREREPRVAELLEQVGLRAEHAGRYPHAFSGGQLQRAGVARALAAEPEIVVLDEPVSALDVSVQAQILALLRRLKDERGLTMVFVSHDLAVAEALCDRVAVMRRGRIVEEGAAREVIGRPRDDYVRALVAAARDPAGRLAADTPVG</sequence>
<dbReference type="Proteomes" id="UP001181622">
    <property type="component" value="Unassembled WGS sequence"/>
</dbReference>
<keyword evidence="2" id="KW-0813">Transport</keyword>
<evidence type="ECO:0000256" key="4">
    <source>
        <dbReference type="ARBA" id="ARBA00022840"/>
    </source>
</evidence>
<name>A0ABU1DIN9_9HYPH</name>
<dbReference type="PANTHER" id="PTHR43776">
    <property type="entry name" value="TRANSPORT ATP-BINDING PROTEIN"/>
    <property type="match status" value="1"/>
</dbReference>
<reference evidence="6" key="1">
    <citation type="submission" date="2020-10" db="EMBL/GenBank/DDBJ databases">
        <authorList>
            <person name="Abbas A."/>
            <person name="Razzaq R."/>
            <person name="Waqas M."/>
            <person name="Abbas N."/>
            <person name="Nielsen T.K."/>
            <person name="Hansen L.H."/>
            <person name="Hussain S."/>
            <person name="Shahid M."/>
        </authorList>
    </citation>
    <scope>NUCLEOTIDE SEQUENCE</scope>
    <source>
        <strain evidence="6">S14</strain>
    </source>
</reference>
<evidence type="ECO:0000259" key="5">
    <source>
        <dbReference type="PROSITE" id="PS50893"/>
    </source>
</evidence>
<dbReference type="PROSITE" id="PS50893">
    <property type="entry name" value="ABC_TRANSPORTER_2"/>
    <property type="match status" value="1"/>
</dbReference>
<dbReference type="InterPro" id="IPR017871">
    <property type="entry name" value="ABC_transporter-like_CS"/>
</dbReference>
<organism evidence="6 7">
    <name type="scientific">Chelatococcus sambhunathii</name>
    <dbReference type="NCBI Taxonomy" id="363953"/>
    <lineage>
        <taxon>Bacteria</taxon>
        <taxon>Pseudomonadati</taxon>
        <taxon>Pseudomonadota</taxon>
        <taxon>Alphaproteobacteria</taxon>
        <taxon>Hyphomicrobiales</taxon>
        <taxon>Chelatococcaceae</taxon>
        <taxon>Chelatococcus</taxon>
    </lineage>
</organism>
<dbReference type="InterPro" id="IPR027417">
    <property type="entry name" value="P-loop_NTPase"/>
</dbReference>
<dbReference type="InterPro" id="IPR003593">
    <property type="entry name" value="AAA+_ATPase"/>
</dbReference>
<evidence type="ECO:0000256" key="2">
    <source>
        <dbReference type="ARBA" id="ARBA00022448"/>
    </source>
</evidence>
<gene>
    <name evidence="6" type="ORF">IHQ68_15225</name>
</gene>
<evidence type="ECO:0000256" key="3">
    <source>
        <dbReference type="ARBA" id="ARBA00022741"/>
    </source>
</evidence>
<dbReference type="Pfam" id="PF00005">
    <property type="entry name" value="ABC_tran"/>
    <property type="match status" value="1"/>
</dbReference>
<dbReference type="PANTHER" id="PTHR43776:SF7">
    <property type="entry name" value="D,D-DIPEPTIDE TRANSPORT ATP-BINDING PROTEIN DDPF-RELATED"/>
    <property type="match status" value="1"/>
</dbReference>
<feature type="domain" description="ABC transporter" evidence="5">
    <location>
        <begin position="8"/>
        <end position="255"/>
    </location>
</feature>
<comment type="caution">
    <text evidence="6">The sequence shown here is derived from an EMBL/GenBank/DDBJ whole genome shotgun (WGS) entry which is preliminary data.</text>
</comment>
<dbReference type="SUPFAM" id="SSF52540">
    <property type="entry name" value="P-loop containing nucleoside triphosphate hydrolases"/>
    <property type="match status" value="1"/>
</dbReference>
<dbReference type="InterPro" id="IPR003439">
    <property type="entry name" value="ABC_transporter-like_ATP-bd"/>
</dbReference>
<keyword evidence="7" id="KW-1185">Reference proteome</keyword>